<proteinExistence type="predicted"/>
<evidence type="ECO:0000256" key="1">
    <source>
        <dbReference type="SAM" id="MobiDB-lite"/>
    </source>
</evidence>
<dbReference type="Gene3D" id="3.30.1490.40">
    <property type="match status" value="1"/>
</dbReference>
<gene>
    <name evidence="3" type="ORF">GAYE_SCF13G3494</name>
</gene>
<dbReference type="PANTHER" id="PTHR47471:SF1">
    <property type="entry name" value="PROTEIN ESSENTIAL FOR POTEXVIRUS ACCUMULATION 1"/>
    <property type="match status" value="1"/>
</dbReference>
<dbReference type="EMBL" id="JANCYU010000031">
    <property type="protein sequence ID" value="KAK4525586.1"/>
    <property type="molecule type" value="Genomic_DNA"/>
</dbReference>
<feature type="compositionally biased region" description="Polar residues" evidence="1">
    <location>
        <begin position="731"/>
        <end position="744"/>
    </location>
</feature>
<dbReference type="PANTHER" id="PTHR47471">
    <property type="entry name" value="GYF DOMAIN-CONTAINING PROTEIN"/>
    <property type="match status" value="1"/>
</dbReference>
<dbReference type="PROSITE" id="PS50829">
    <property type="entry name" value="GYF"/>
    <property type="match status" value="1"/>
</dbReference>
<feature type="region of interest" description="Disordered" evidence="1">
    <location>
        <begin position="525"/>
        <end position="602"/>
    </location>
</feature>
<dbReference type="InterPro" id="IPR003169">
    <property type="entry name" value="GYF"/>
</dbReference>
<name>A0AAV9IE95_9RHOD</name>
<feature type="compositionally biased region" description="Basic and acidic residues" evidence="1">
    <location>
        <begin position="652"/>
        <end position="669"/>
    </location>
</feature>
<feature type="region of interest" description="Disordered" evidence="1">
    <location>
        <begin position="132"/>
        <end position="180"/>
    </location>
</feature>
<feature type="region of interest" description="Disordered" evidence="1">
    <location>
        <begin position="417"/>
        <end position="440"/>
    </location>
</feature>
<dbReference type="Proteomes" id="UP001300502">
    <property type="component" value="Unassembled WGS sequence"/>
</dbReference>
<feature type="region of interest" description="Disordered" evidence="1">
    <location>
        <begin position="251"/>
        <end position="335"/>
    </location>
</feature>
<comment type="caution">
    <text evidence="3">The sequence shown here is derived from an EMBL/GenBank/DDBJ whole genome shotgun (WGS) entry which is preliminary data.</text>
</comment>
<protein>
    <recommendedName>
        <fullName evidence="2">GYF domain-containing protein</fullName>
    </recommendedName>
</protein>
<evidence type="ECO:0000259" key="2">
    <source>
        <dbReference type="PROSITE" id="PS50829"/>
    </source>
</evidence>
<feature type="compositionally biased region" description="Polar residues" evidence="1">
    <location>
        <begin position="280"/>
        <end position="304"/>
    </location>
</feature>
<accession>A0AAV9IE95</accession>
<feature type="compositionally biased region" description="Basic and acidic residues" evidence="1">
    <location>
        <begin position="309"/>
        <end position="318"/>
    </location>
</feature>
<feature type="region of interest" description="Disordered" evidence="1">
    <location>
        <begin position="769"/>
        <end position="791"/>
    </location>
</feature>
<dbReference type="InterPro" id="IPR035445">
    <property type="entry name" value="GYF-like_dom_sf"/>
</dbReference>
<keyword evidence="4" id="KW-1185">Reference proteome</keyword>
<feature type="region of interest" description="Disordered" evidence="1">
    <location>
        <begin position="652"/>
        <end position="753"/>
    </location>
</feature>
<dbReference type="SMART" id="SM00444">
    <property type="entry name" value="GYF"/>
    <property type="match status" value="1"/>
</dbReference>
<feature type="domain" description="GYF" evidence="2">
    <location>
        <begin position="194"/>
        <end position="242"/>
    </location>
</feature>
<feature type="compositionally biased region" description="Basic and acidic residues" evidence="1">
    <location>
        <begin position="706"/>
        <end position="715"/>
    </location>
</feature>
<dbReference type="Pfam" id="PF02213">
    <property type="entry name" value="GYF"/>
    <property type="match status" value="1"/>
</dbReference>
<sequence>MSSVSEESPQEKLKQGDFVGTPCFVPFVNTTQEAEGEVGEGNTVEYFSSASGVSYQKTSVIRCSNTTSACERYRYSETELELYSVNAKLPADCVEASFELVGVHQKVDKSPSVRPKHSPSFVASKKHYNNWHRGSLSSGESPGETSDTFRQFPRKEDLSKKRQFKQNEAPRSYETKPRFNRSQKLYSGSKKLLSEVWYYRDPQDEIQGPFSLFQLRQWLEAGYYDGSLAVCESGSNNFRSLDSVLKTIKAYDAPPGMGQTRDHNRTKGHSRSPRSDTTKFDSSTQELELTPVSMSQDEMQSQGRVSGAHNKEDLEKTSNETGKTALSPSKYEGMSQNESCEVTAQARHLVFGNDISVSTESDDKDIQENFPLERDIEELERDLVSNLDLDGGVFSSKNSTASIPDKSLVVEHHRPHHQHFGEELEEQEQTKRNRNPPMSPEEYLMYIDPAVAKASVKVTRSVQDEQYSSFMSSDIASPDQSIPYKSHRLSEKNMRDHLPQQMTEPYVARDYSQNNYETDALNKLTGSSNVEMDDQGFQESKKGKGKKKKKSPSNPNSVAMEASKEALSVNSERSPRLERQFTSHGENAQGRGKVEIVSNPQSPSDFWAANNKAFDSFFKAFSDSAKPAWNNWSRSASNSRYPLSLKEIQLEEERRQREEKALKAAKESSLEGLQSRKSRPWDIRHTESSPFVDIQRAEIEQQALRSKSDWKDSQRKLPTGSSWSDKVARSVPSSIAQQQTNSVPTDKRKESERVHSSIGFWDYIDQSLETKESKPPKKEPTSSTKHSVDKYESLDKNKSFGASIPEDLRMWCEEQFAELIGSRDVTLAEFLASLKSTDEIREYAFVYLGKSKKTTDFVEEFVRRLEFEEQKVSLGSSTPKSGRRRKKS</sequence>
<evidence type="ECO:0000313" key="3">
    <source>
        <dbReference type="EMBL" id="KAK4525586.1"/>
    </source>
</evidence>
<dbReference type="AlphaFoldDB" id="A0AAV9IE95"/>
<organism evidence="3 4">
    <name type="scientific">Galdieria yellowstonensis</name>
    <dbReference type="NCBI Taxonomy" id="3028027"/>
    <lineage>
        <taxon>Eukaryota</taxon>
        <taxon>Rhodophyta</taxon>
        <taxon>Bangiophyceae</taxon>
        <taxon>Galdieriales</taxon>
        <taxon>Galdieriaceae</taxon>
        <taxon>Galdieria</taxon>
    </lineage>
</organism>
<evidence type="ECO:0000313" key="4">
    <source>
        <dbReference type="Proteomes" id="UP001300502"/>
    </source>
</evidence>
<dbReference type="SUPFAM" id="SSF55277">
    <property type="entry name" value="GYF domain"/>
    <property type="match status" value="1"/>
</dbReference>
<reference evidence="3 4" key="1">
    <citation type="submission" date="2022-07" db="EMBL/GenBank/DDBJ databases">
        <title>Genome-wide signatures of adaptation to extreme environments.</title>
        <authorList>
            <person name="Cho C.H."/>
            <person name="Yoon H.S."/>
        </authorList>
    </citation>
    <scope>NUCLEOTIDE SEQUENCE [LARGE SCALE GENOMIC DNA]</scope>
    <source>
        <strain evidence="3 4">108.79 E11</strain>
    </source>
</reference>
<feature type="compositionally biased region" description="Polar residues" evidence="1">
    <location>
        <begin position="135"/>
        <end position="149"/>
    </location>
</feature>
<feature type="region of interest" description="Disordered" evidence="1">
    <location>
        <begin position="869"/>
        <end position="888"/>
    </location>
</feature>